<sequence>MTDPKTLSAVAEFHKTFQHPILEAPTIPSADRCNLRVALIAEELKELQEAIDNNDIVEVADALCDIQYVLSGAVLEFGLKDKFNALFEEVQRSNMSKACKTEEEAKATQAYYETKGVSSYYKKVDGLYLVFREGDNKTLKSINYSPADLKGILEQK</sequence>
<proteinExistence type="predicted"/>
<dbReference type="AlphaFoldDB" id="A0A5S5D1N8"/>
<dbReference type="Gene3D" id="1.10.3420.10">
    <property type="entry name" value="putative ntp pyrophosphohydrolase like domain"/>
    <property type="match status" value="1"/>
</dbReference>
<evidence type="ECO:0000313" key="2">
    <source>
        <dbReference type="Proteomes" id="UP000325105"/>
    </source>
</evidence>
<protein>
    <submittedName>
        <fullName evidence="1">Phosphoribosyl-ATP pyrophosphohydrolase</fullName>
    </submittedName>
</protein>
<organism evidence="1 2">
    <name type="scientific">Sphingobacterium allocomposti</name>
    <dbReference type="NCBI Taxonomy" id="415956"/>
    <lineage>
        <taxon>Bacteria</taxon>
        <taxon>Pseudomonadati</taxon>
        <taxon>Bacteroidota</taxon>
        <taxon>Sphingobacteriia</taxon>
        <taxon>Sphingobacteriales</taxon>
        <taxon>Sphingobacteriaceae</taxon>
        <taxon>Sphingobacterium</taxon>
    </lineage>
</organism>
<reference evidence="1 2" key="1">
    <citation type="submission" date="2019-07" db="EMBL/GenBank/DDBJ databases">
        <title>Genomic Encyclopedia of Archaeal and Bacterial Type Strains, Phase II (KMG-II): from individual species to whole genera.</title>
        <authorList>
            <person name="Goeker M."/>
        </authorList>
    </citation>
    <scope>NUCLEOTIDE SEQUENCE [LARGE SCALE GENOMIC DNA]</scope>
    <source>
        <strain evidence="1 2">DSM 18850</strain>
    </source>
</reference>
<dbReference type="OrthoDB" id="9795188at2"/>
<dbReference type="RefSeq" id="WP_148910182.1">
    <property type="nucleotide sequence ID" value="NZ_VNHX01000030.1"/>
</dbReference>
<dbReference type="EMBL" id="VNHX01000030">
    <property type="protein sequence ID" value="TYP88702.1"/>
    <property type="molecule type" value="Genomic_DNA"/>
</dbReference>
<name>A0A5S5D1N8_9SPHI</name>
<dbReference type="Proteomes" id="UP000325105">
    <property type="component" value="Unassembled WGS sequence"/>
</dbReference>
<accession>A0A5S5D1N8</accession>
<dbReference type="CDD" id="cd11530">
    <property type="entry name" value="NTP-PPase_DR2231_like"/>
    <property type="match status" value="1"/>
</dbReference>
<dbReference type="InterPro" id="IPR033653">
    <property type="entry name" value="NTP-PPase_DR2231-like"/>
</dbReference>
<keyword evidence="1" id="KW-0378">Hydrolase</keyword>
<gene>
    <name evidence="1" type="ORF">BC792_1303</name>
</gene>
<dbReference type="InterPro" id="IPR021130">
    <property type="entry name" value="PRib-ATP_PPHydrolase-like"/>
</dbReference>
<dbReference type="InterPro" id="IPR023292">
    <property type="entry name" value="NTP_PyroPHydrolase-like_dom_sf"/>
</dbReference>
<keyword evidence="2" id="KW-1185">Reference proteome</keyword>
<dbReference type="GO" id="GO:0016787">
    <property type="term" value="F:hydrolase activity"/>
    <property type="evidence" value="ECO:0007669"/>
    <property type="project" value="UniProtKB-KW"/>
</dbReference>
<comment type="caution">
    <text evidence="1">The sequence shown here is derived from an EMBL/GenBank/DDBJ whole genome shotgun (WGS) entry which is preliminary data.</text>
</comment>
<evidence type="ECO:0000313" key="1">
    <source>
        <dbReference type="EMBL" id="TYP88702.1"/>
    </source>
</evidence>
<dbReference type="Pfam" id="PF01503">
    <property type="entry name" value="PRA-PH"/>
    <property type="match status" value="1"/>
</dbReference>